<dbReference type="EMBL" id="CP063185">
    <property type="protein sequence ID" value="QYC74470.1"/>
    <property type="molecule type" value="Genomic_DNA"/>
</dbReference>
<proteinExistence type="predicted"/>
<sequence length="217" mass="24773">MIETLQKKTSSYSVALFCLIALAIFLSGKIVMNIQTESAERWNSLSLLSRSAEAACSRGVFPPKESLPMLEQAFRRGGKEVIPYAGFLASCFHIYKDPLRGAYYSGLAYHHGMRLRRPSLQHSLWKEIADAHATQQYQAVLDKSKELLSSISSSQDFLMLRFLTLLRMIEVKESLNQDFSLELKELQALPGFEDYEQFYKDGVWTISKRYSSLKSFC</sequence>
<keyword evidence="1" id="KW-1133">Transmembrane helix</keyword>
<reference evidence="2" key="1">
    <citation type="journal article" date="2021" name="Front. Microbiol.">
        <title>Generation of Tetracycline and Rifamycin Resistant Chlamydia Suis Recombinants.</title>
        <authorList>
            <person name="Marti H."/>
            <person name="Bommana S."/>
            <person name="Read T.D."/>
            <person name="Pesch T."/>
            <person name="Prahauser B."/>
            <person name="Dean D."/>
            <person name="Borel N."/>
        </authorList>
    </citation>
    <scope>NUCLEOTIDE SEQUENCE</scope>
    <source>
        <strain evidence="2">208.1</strain>
    </source>
</reference>
<keyword evidence="1" id="KW-0472">Membrane</keyword>
<protein>
    <submittedName>
        <fullName evidence="2">Uncharacterized protein</fullName>
    </submittedName>
</protein>
<evidence type="ECO:0000256" key="1">
    <source>
        <dbReference type="SAM" id="Phobius"/>
    </source>
</evidence>
<evidence type="ECO:0000313" key="3">
    <source>
        <dbReference type="Proteomes" id="UP000825134"/>
    </source>
</evidence>
<name>A0AAQ0J6E0_9CHLA</name>
<keyword evidence="1" id="KW-0812">Transmembrane</keyword>
<dbReference type="Proteomes" id="UP000825134">
    <property type="component" value="Chromosome"/>
</dbReference>
<feature type="transmembrane region" description="Helical" evidence="1">
    <location>
        <begin position="12"/>
        <end position="32"/>
    </location>
</feature>
<organism evidence="2 3">
    <name type="scientific">Chlamydia suis</name>
    <dbReference type="NCBI Taxonomy" id="83559"/>
    <lineage>
        <taxon>Bacteria</taxon>
        <taxon>Pseudomonadati</taxon>
        <taxon>Chlamydiota</taxon>
        <taxon>Chlamydiia</taxon>
        <taxon>Chlamydiales</taxon>
        <taxon>Chlamydiaceae</taxon>
        <taxon>Chlamydia/Chlamydophila group</taxon>
        <taxon>Chlamydia</taxon>
    </lineage>
</organism>
<accession>A0AAQ0J6E0</accession>
<gene>
    <name evidence="2" type="ORF">INQ84_00410</name>
</gene>
<dbReference type="AlphaFoldDB" id="A0AAQ0J6E0"/>
<dbReference type="RefSeq" id="WP_080122399.1">
    <property type="nucleotide sequence ID" value="NZ_CP063062.1"/>
</dbReference>
<evidence type="ECO:0000313" key="2">
    <source>
        <dbReference type="EMBL" id="QYC74470.1"/>
    </source>
</evidence>